<sequence length="342" mass="40050">MKRNIFWVVMLVVVLAIWSYSDLISYGIMQGKGQLKVLVGARPITEFLQSADYPDSLKARLRLIQEVRNYGFDHLGIFKNDNYTKMYDQQGKPTLWVLSACKPYELSPREWRFPLIGSFPYKGFFELDKARAERRRLDSLGLDTNLRVVSAWSTLGWFSDPVMSNFLNNNEGQLTELILHELTHGTLFVKDSVTFNENLATFIGHQGAIRFLSEKYGNNSAPYRKYIAEWTDERKFSNYMLSAAHQLDSVYQQFPEQMPEQQRNALKQAMIQQIVDRMDTVSFSGASRFRTYFKKHLPNNAFFMSFVRYKEYFDVLEQELNAKYGGDVERMLEDYKQKYPSM</sequence>
<dbReference type="Proteomes" id="UP001354989">
    <property type="component" value="Chromosome"/>
</dbReference>
<dbReference type="EMBL" id="AP025292">
    <property type="protein sequence ID" value="BDC99921.1"/>
    <property type="molecule type" value="Genomic_DNA"/>
</dbReference>
<dbReference type="InterPro" id="IPR014553">
    <property type="entry name" value="Aminopept"/>
</dbReference>
<proteinExistence type="predicted"/>
<dbReference type="Pfam" id="PF10023">
    <property type="entry name" value="Aminopep"/>
    <property type="match status" value="1"/>
</dbReference>
<dbReference type="GO" id="GO:0004177">
    <property type="term" value="F:aminopeptidase activity"/>
    <property type="evidence" value="ECO:0007669"/>
    <property type="project" value="UniProtKB-KW"/>
</dbReference>
<protein>
    <submittedName>
        <fullName evidence="1">Aminopeptidase</fullName>
    </submittedName>
</protein>
<evidence type="ECO:0000313" key="1">
    <source>
        <dbReference type="EMBL" id="BDC99921.1"/>
    </source>
</evidence>
<dbReference type="RefSeq" id="WP_332920061.1">
    <property type="nucleotide sequence ID" value="NZ_AP025292.1"/>
</dbReference>
<keyword evidence="1" id="KW-0031">Aminopeptidase</keyword>
<organism evidence="1 2">
    <name type="scientific">Persicobacter psychrovividus</name>
    <dbReference type="NCBI Taxonomy" id="387638"/>
    <lineage>
        <taxon>Bacteria</taxon>
        <taxon>Pseudomonadati</taxon>
        <taxon>Bacteroidota</taxon>
        <taxon>Cytophagia</taxon>
        <taxon>Cytophagales</taxon>
        <taxon>Persicobacteraceae</taxon>
        <taxon>Persicobacter</taxon>
    </lineage>
</organism>
<reference evidence="1 2" key="1">
    <citation type="submission" date="2021-12" db="EMBL/GenBank/DDBJ databases">
        <title>Genome sequencing of bacteria with rrn-lacking chromosome and rrn-plasmid.</title>
        <authorList>
            <person name="Anda M."/>
            <person name="Iwasaki W."/>
        </authorList>
    </citation>
    <scope>NUCLEOTIDE SEQUENCE [LARGE SCALE GENOMIC DNA]</scope>
    <source>
        <strain evidence="1 2">NBRC 101262</strain>
    </source>
</reference>
<name>A0ABN6LEZ1_9BACT</name>
<keyword evidence="2" id="KW-1185">Reference proteome</keyword>
<accession>A0ABN6LEZ1</accession>
<evidence type="ECO:0000313" key="2">
    <source>
        <dbReference type="Proteomes" id="UP001354989"/>
    </source>
</evidence>
<keyword evidence="1" id="KW-0645">Protease</keyword>
<gene>
    <name evidence="1" type="ORF">PEPS_22020</name>
</gene>
<keyword evidence="1" id="KW-0378">Hydrolase</keyword>